<dbReference type="InterPro" id="IPR008979">
    <property type="entry name" value="Galactose-bd-like_sf"/>
</dbReference>
<organism evidence="3 4">
    <name type="scientific">Catenibacillus scindens</name>
    <dbReference type="NCBI Taxonomy" id="673271"/>
    <lineage>
        <taxon>Bacteria</taxon>
        <taxon>Bacillati</taxon>
        <taxon>Bacillota</taxon>
        <taxon>Clostridia</taxon>
        <taxon>Lachnospirales</taxon>
        <taxon>Lachnospiraceae</taxon>
        <taxon>Catenibacillus</taxon>
    </lineage>
</organism>
<keyword evidence="4" id="KW-1185">Reference proteome</keyword>
<dbReference type="InterPro" id="IPR013736">
    <property type="entry name" value="Xaa-Pro_dipept_C"/>
</dbReference>
<dbReference type="SUPFAM" id="SSF49785">
    <property type="entry name" value="Galactose-binding domain-like"/>
    <property type="match status" value="1"/>
</dbReference>
<name>A0A7W8HAI3_9FIRM</name>
<accession>A0A7W8HAI3</accession>
<dbReference type="Gene3D" id="3.40.50.1820">
    <property type="entry name" value="alpha/beta hydrolase"/>
    <property type="match status" value="2"/>
</dbReference>
<dbReference type="SUPFAM" id="SSF53474">
    <property type="entry name" value="alpha/beta-Hydrolases"/>
    <property type="match status" value="1"/>
</dbReference>
<dbReference type="PANTHER" id="PTHR43056">
    <property type="entry name" value="PEPTIDASE S9 PROLYL OLIGOPEPTIDASE"/>
    <property type="match status" value="1"/>
</dbReference>
<reference evidence="3 4" key="1">
    <citation type="submission" date="2020-08" db="EMBL/GenBank/DDBJ databases">
        <title>Genomic Encyclopedia of Type Strains, Phase IV (KMG-IV): sequencing the most valuable type-strain genomes for metagenomic binning, comparative biology and taxonomic classification.</title>
        <authorList>
            <person name="Goeker M."/>
        </authorList>
    </citation>
    <scope>NUCLEOTIDE SEQUENCE [LARGE SCALE GENOMIC DNA]</scope>
    <source>
        <strain evidence="3 4">DSM 106146</strain>
    </source>
</reference>
<dbReference type="InterPro" id="IPR005674">
    <property type="entry name" value="CocE/Ser_esterase"/>
</dbReference>
<dbReference type="InterPro" id="IPR000383">
    <property type="entry name" value="Xaa-Pro-like_dom"/>
</dbReference>
<dbReference type="SMART" id="SM00939">
    <property type="entry name" value="PepX_C"/>
    <property type="match status" value="1"/>
</dbReference>
<dbReference type="Gene3D" id="2.60.120.260">
    <property type="entry name" value="Galactose-binding domain-like"/>
    <property type="match status" value="1"/>
</dbReference>
<comment type="caution">
    <text evidence="3">The sequence shown here is derived from an EMBL/GenBank/DDBJ whole genome shotgun (WGS) entry which is preliminary data.</text>
</comment>
<proteinExistence type="predicted"/>
<evidence type="ECO:0000313" key="3">
    <source>
        <dbReference type="EMBL" id="MBB5264147.1"/>
    </source>
</evidence>
<evidence type="ECO:0000313" key="4">
    <source>
        <dbReference type="Proteomes" id="UP000543642"/>
    </source>
</evidence>
<evidence type="ECO:0000256" key="1">
    <source>
        <dbReference type="ARBA" id="ARBA00022801"/>
    </source>
</evidence>
<dbReference type="AlphaFoldDB" id="A0A7W8HAI3"/>
<dbReference type="GO" id="GO:0008239">
    <property type="term" value="F:dipeptidyl-peptidase activity"/>
    <property type="evidence" value="ECO:0007669"/>
    <property type="project" value="InterPro"/>
</dbReference>
<keyword evidence="1" id="KW-0378">Hydrolase</keyword>
<dbReference type="EMBL" id="JACHFW010000003">
    <property type="protein sequence ID" value="MBB5264147.1"/>
    <property type="molecule type" value="Genomic_DNA"/>
</dbReference>
<sequence length="597" mass="68980">MEKKWKPFEEYNAPAIYHGMRQMKDVYVKMRDGQELCVDIYLPDADGAFPALLSFGQHNKDLLDPEYSGSMPAQPSWSHFWFGNIESGDTRFFTSRGYAHVIAQARGAGKSGEGTPMDAMWDHYDLIEWMAKQDWCDGNIGMSGLSNFGANQLMAAAAQPPHLKAIFPQDPGWCYGFFREMNLGGVLNTLFYHLDHMSVDHMERTAPPTLSENMEELWEAAMKNPDYRMYKNFYNLLTQKGQNNPLGMTFPFLLYPYDRPEEYGPMARYKIDSIKIPVYTGSGQYAIDYHFHWQGAQHWWKELHDVPKKLLLTGPAHQERPYHSLDMHQEMLKWYDYWLKGIDTGVMDEPPVRYWVTGENRWHYAEDWPIPGTVWTPFYLDTWERLRTRPIDPDSWDGAPEPDSFVQMPPTLTNKIAKLRYMTDPLSDDLMIAGPISMTFYASLDSEDTNWFITLKDLGPDTSDRTGREGEQEIGSLPEKYLTKGMLKASMRALDEERSLPYKPWHKLTKEAQKMVVPGEINEYQVEVMSVCHTFKAGHRICVEISCLDLPTGTCCVTNTEYIPYHICRNATVLHKIYRDGQHPSHILLPVIPKEAQ</sequence>
<dbReference type="InterPro" id="IPR050585">
    <property type="entry name" value="Xaa-Pro_dipeptidyl-ppase/CocE"/>
</dbReference>
<dbReference type="PANTHER" id="PTHR43056:SF10">
    <property type="entry name" value="COCE_NOND FAMILY, PUTATIVE (AFU_ORTHOLOGUE AFUA_7G00600)-RELATED"/>
    <property type="match status" value="1"/>
</dbReference>
<feature type="domain" description="Xaa-Pro dipeptidyl-peptidase C-terminal" evidence="2">
    <location>
        <begin position="332"/>
        <end position="588"/>
    </location>
</feature>
<dbReference type="Pfam" id="PF08530">
    <property type="entry name" value="PepX_C"/>
    <property type="match status" value="1"/>
</dbReference>
<dbReference type="Pfam" id="PF02129">
    <property type="entry name" value="Peptidase_S15"/>
    <property type="match status" value="1"/>
</dbReference>
<dbReference type="Proteomes" id="UP000543642">
    <property type="component" value="Unassembled WGS sequence"/>
</dbReference>
<evidence type="ECO:0000259" key="2">
    <source>
        <dbReference type="SMART" id="SM00939"/>
    </source>
</evidence>
<dbReference type="InterPro" id="IPR029058">
    <property type="entry name" value="AB_hydrolase_fold"/>
</dbReference>
<dbReference type="NCBIfam" id="TIGR00976">
    <property type="entry name" value="CocE_NonD"/>
    <property type="match status" value="1"/>
</dbReference>
<protein>
    <recommendedName>
        <fullName evidence="2">Xaa-Pro dipeptidyl-peptidase C-terminal domain-containing protein</fullName>
    </recommendedName>
</protein>
<gene>
    <name evidence="3" type="ORF">HNP82_001252</name>
</gene>
<dbReference type="RefSeq" id="WP_183772561.1">
    <property type="nucleotide sequence ID" value="NZ_JACHFW010000003.1"/>
</dbReference>